<feature type="region of interest" description="Disordered" evidence="13">
    <location>
        <begin position="1"/>
        <end position="77"/>
    </location>
</feature>
<evidence type="ECO:0000313" key="16">
    <source>
        <dbReference type="Proteomes" id="UP000243876"/>
    </source>
</evidence>
<gene>
    <name evidence="15" type="primary">SPOSA6832_02548</name>
</gene>
<dbReference type="SMART" id="SM00355">
    <property type="entry name" value="ZnF_C2H2"/>
    <property type="match status" value="2"/>
</dbReference>
<feature type="non-terminal residue" evidence="15">
    <location>
        <position position="1"/>
    </location>
</feature>
<feature type="compositionally biased region" description="Gly residues" evidence="13">
    <location>
        <begin position="783"/>
        <end position="792"/>
    </location>
</feature>
<dbReference type="InterPro" id="IPR044288">
    <property type="entry name" value="ZNF598/HEL2"/>
</dbReference>
<dbReference type="GO" id="GO:0061630">
    <property type="term" value="F:ubiquitin protein ligase activity"/>
    <property type="evidence" value="ECO:0007669"/>
    <property type="project" value="UniProtKB-EC"/>
</dbReference>
<comment type="pathway">
    <text evidence="3">Protein modification; protein ubiquitination.</text>
</comment>
<organism evidence="15 16">
    <name type="scientific">Sporidiobolus salmonicolor</name>
    <name type="common">Yeast-like fungus</name>
    <name type="synonym">Sporobolomyces salmonicolor</name>
    <dbReference type="NCBI Taxonomy" id="5005"/>
    <lineage>
        <taxon>Eukaryota</taxon>
        <taxon>Fungi</taxon>
        <taxon>Dikarya</taxon>
        <taxon>Basidiomycota</taxon>
        <taxon>Pucciniomycotina</taxon>
        <taxon>Microbotryomycetes</taxon>
        <taxon>Sporidiobolales</taxon>
        <taxon>Sporidiobolaceae</taxon>
        <taxon>Sporobolomyces</taxon>
    </lineage>
</organism>
<keyword evidence="16" id="KW-1185">Reference proteome</keyword>
<feature type="domain" description="RING-type" evidence="14">
    <location>
        <begin position="112"/>
        <end position="152"/>
    </location>
</feature>
<keyword evidence="8" id="KW-0479">Metal-binding</keyword>
<feature type="compositionally biased region" description="Gly residues" evidence="13">
    <location>
        <begin position="462"/>
        <end position="475"/>
    </location>
</feature>
<evidence type="ECO:0000256" key="8">
    <source>
        <dbReference type="ARBA" id="ARBA00022723"/>
    </source>
</evidence>
<keyword evidence="5" id="KW-0963">Cytoplasm</keyword>
<dbReference type="PROSITE" id="PS00028">
    <property type="entry name" value="ZINC_FINGER_C2H2_1"/>
    <property type="match status" value="1"/>
</dbReference>
<evidence type="ECO:0000256" key="13">
    <source>
        <dbReference type="SAM" id="MobiDB-lite"/>
    </source>
</evidence>
<feature type="region of interest" description="Disordered" evidence="13">
    <location>
        <begin position="685"/>
        <end position="721"/>
    </location>
</feature>
<evidence type="ECO:0000256" key="4">
    <source>
        <dbReference type="ARBA" id="ARBA00012483"/>
    </source>
</evidence>
<evidence type="ECO:0000256" key="7">
    <source>
        <dbReference type="ARBA" id="ARBA00022679"/>
    </source>
</evidence>
<feature type="compositionally biased region" description="Low complexity" evidence="13">
    <location>
        <begin position="50"/>
        <end position="68"/>
    </location>
</feature>
<protein>
    <recommendedName>
        <fullName evidence="4">RING-type E3 ubiquitin transferase</fullName>
        <ecNumber evidence="4">2.3.2.27</ecNumber>
    </recommendedName>
</protein>
<evidence type="ECO:0000256" key="12">
    <source>
        <dbReference type="PROSITE-ProRule" id="PRU00175"/>
    </source>
</evidence>
<dbReference type="Pfam" id="PF23202">
    <property type="entry name" value="PAH_ZNF598"/>
    <property type="match status" value="1"/>
</dbReference>
<sequence length="823" mass="88622">MSRRAAFGGRLTGDGAPSAAQPSSSSASSTPAPAPSAPSAPSSRGKGKQRAAANHSSRSSQSQPAHSHFQPDPHQLPPHLAAANIAAIAKAAADKQAAEAGEDGETDETQICFICAEPVQYWALGACNHRTCHTCSIRLRALYKKNECTFCKVSGAARSEPGERADLDLDRQTECGTVIFTESESKLFEDYTPESIPFSDTKLGILFETRNQLEDTLSLLRFNCPYRPGLSTATSAAPDGSSSDNATPGASEACPQILAGWSDLKRHVRAAHHCTLCDLCCSNKKIFAHEHELFALPSTAPGRGPRKESELDVHLEKQHAMCGFCKRWFYDSDGLYKHCREQHEECFICVRQGIRHQYHLNYDRLVSSFPSPFSIFVRQAERRSVLQEQHYKQAHYLCPHPNCLAQKFIVFETELDLQAHALSEHGVGALGSGTDQKSRKEARRIETHFVYSTGASEASGSGARGGAAGRRGGNGRPPAASFVEPPREEPPSRAPVGERRVPGLGAPSASNTRATRFGGQLTADQPSPPGSGASTPMGSGGEGRDPQTLERHAQLLRRVQEIVGGNEGRVAAFRFAGKSSAFCRSLLPPDPDLNCTPTVRSYRANEMSASDLVDQLFNIVDQRNDEAGSIITSLADLFEDAEKRRAVLAAWRDLRIEENQFPSLAPLAPALHGVPTATANTSARALSAQHRTSTAQNRSTTWDRVERAATSSGPAPIQPKSNPFPALMSASNASNIVGLREEEGRRSDRLVRRRERIRLVQLGPAGRSIVDEGGTPPGERDGGIWGAGGGSEEGAEDQAQGAQRKKGKGRQKVVLMSSGLARG</sequence>
<feature type="region of interest" description="Disordered" evidence="13">
    <location>
        <begin position="767"/>
        <end position="823"/>
    </location>
</feature>
<dbReference type="InterPro" id="IPR056437">
    <property type="entry name" value="Znf-C2H2_ZNF598/HEL2"/>
</dbReference>
<keyword evidence="9 12" id="KW-0863">Zinc-finger</keyword>
<evidence type="ECO:0000313" key="15">
    <source>
        <dbReference type="EMBL" id="CEQ40879.1"/>
    </source>
</evidence>
<feature type="region of interest" description="Disordered" evidence="13">
    <location>
        <begin position="450"/>
        <end position="546"/>
    </location>
</feature>
<feature type="compositionally biased region" description="Polar residues" evidence="13">
    <location>
        <begin position="685"/>
        <end position="700"/>
    </location>
</feature>
<comment type="subcellular location">
    <subcellularLocation>
        <location evidence="2">Cytoplasm</location>
    </subcellularLocation>
</comment>
<evidence type="ECO:0000256" key="1">
    <source>
        <dbReference type="ARBA" id="ARBA00000900"/>
    </source>
</evidence>
<keyword evidence="10" id="KW-0862">Zinc</keyword>
<feature type="compositionally biased region" description="Low complexity" evidence="13">
    <location>
        <begin position="16"/>
        <end position="31"/>
    </location>
</feature>
<feature type="compositionally biased region" description="Basic and acidic residues" evidence="13">
    <location>
        <begin position="485"/>
        <end position="501"/>
    </location>
</feature>
<evidence type="ECO:0000256" key="3">
    <source>
        <dbReference type="ARBA" id="ARBA00004906"/>
    </source>
</evidence>
<evidence type="ECO:0000259" key="14">
    <source>
        <dbReference type="PROSITE" id="PS50089"/>
    </source>
</evidence>
<dbReference type="InterPro" id="IPR001841">
    <property type="entry name" value="Znf_RING"/>
</dbReference>
<dbReference type="GO" id="GO:0016567">
    <property type="term" value="P:protein ubiquitination"/>
    <property type="evidence" value="ECO:0007669"/>
    <property type="project" value="TreeGrafter"/>
</dbReference>
<dbReference type="Pfam" id="PF13920">
    <property type="entry name" value="zf-C3HC4_3"/>
    <property type="match status" value="1"/>
</dbReference>
<dbReference type="Proteomes" id="UP000243876">
    <property type="component" value="Unassembled WGS sequence"/>
</dbReference>
<dbReference type="Pfam" id="PF23230">
    <property type="entry name" value="zf-C2H2_13"/>
    <property type="match status" value="1"/>
</dbReference>
<evidence type="ECO:0000256" key="2">
    <source>
        <dbReference type="ARBA" id="ARBA00004496"/>
    </source>
</evidence>
<dbReference type="EC" id="2.3.2.27" evidence="4"/>
<dbReference type="GO" id="GO:0072344">
    <property type="term" value="P:rescue of stalled ribosome"/>
    <property type="evidence" value="ECO:0007669"/>
    <property type="project" value="InterPro"/>
</dbReference>
<dbReference type="OrthoDB" id="3838338at2759"/>
<evidence type="ECO:0000256" key="5">
    <source>
        <dbReference type="ARBA" id="ARBA00022490"/>
    </source>
</evidence>
<dbReference type="PROSITE" id="PS50089">
    <property type="entry name" value="ZF_RING_2"/>
    <property type="match status" value="1"/>
</dbReference>
<dbReference type="InterPro" id="IPR041888">
    <property type="entry name" value="RING-HC_ZNF598/HEL2"/>
</dbReference>
<keyword evidence="6" id="KW-0597">Phosphoprotein</keyword>
<dbReference type="InterPro" id="IPR057634">
    <property type="entry name" value="PAH_ZNF598/HEL2"/>
</dbReference>
<dbReference type="EMBL" id="CENE01000009">
    <property type="protein sequence ID" value="CEQ40879.1"/>
    <property type="molecule type" value="Genomic_DNA"/>
</dbReference>
<dbReference type="GO" id="GO:0043022">
    <property type="term" value="F:ribosome binding"/>
    <property type="evidence" value="ECO:0007669"/>
    <property type="project" value="TreeGrafter"/>
</dbReference>
<evidence type="ECO:0000256" key="6">
    <source>
        <dbReference type="ARBA" id="ARBA00022553"/>
    </source>
</evidence>
<reference evidence="16" key="1">
    <citation type="submission" date="2015-02" db="EMBL/GenBank/DDBJ databases">
        <authorList>
            <person name="Gon?alves P."/>
        </authorList>
    </citation>
    <scope>NUCLEOTIDE SEQUENCE [LARGE SCALE GENOMIC DNA]</scope>
</reference>
<evidence type="ECO:0000256" key="10">
    <source>
        <dbReference type="ARBA" id="ARBA00022833"/>
    </source>
</evidence>
<keyword evidence="7" id="KW-0808">Transferase</keyword>
<dbReference type="InterPro" id="IPR013087">
    <property type="entry name" value="Znf_C2H2_type"/>
</dbReference>
<evidence type="ECO:0000256" key="11">
    <source>
        <dbReference type="ARBA" id="ARBA00035113"/>
    </source>
</evidence>
<dbReference type="GO" id="GO:0005737">
    <property type="term" value="C:cytoplasm"/>
    <property type="evidence" value="ECO:0007669"/>
    <property type="project" value="UniProtKB-SubCell"/>
</dbReference>
<dbReference type="PANTHER" id="PTHR22938:SF0">
    <property type="entry name" value="E3 UBIQUITIN-PROTEIN LIGASE ZNF598"/>
    <property type="match status" value="1"/>
</dbReference>
<name>A0A0D6ELM4_SPOSA</name>
<accession>A0A0D6ELM4</accession>
<dbReference type="CDD" id="cd16615">
    <property type="entry name" value="RING-HC_ZNF598"/>
    <property type="match status" value="1"/>
</dbReference>
<comment type="catalytic activity">
    <reaction evidence="1">
        <text>S-ubiquitinyl-[E2 ubiquitin-conjugating enzyme]-L-cysteine + [acceptor protein]-L-lysine = [E2 ubiquitin-conjugating enzyme]-L-cysteine + N(6)-ubiquitinyl-[acceptor protein]-L-lysine.</text>
        <dbReference type="EC" id="2.3.2.27"/>
    </reaction>
</comment>
<dbReference type="AlphaFoldDB" id="A0A0D6ELM4"/>
<proteinExistence type="inferred from homology"/>
<comment type="similarity">
    <text evidence="11">Belongs to the ZNF598/HEL2 family.</text>
</comment>
<dbReference type="SUPFAM" id="SSF57850">
    <property type="entry name" value="RING/U-box"/>
    <property type="match status" value="1"/>
</dbReference>
<evidence type="ECO:0000256" key="9">
    <source>
        <dbReference type="ARBA" id="ARBA00022771"/>
    </source>
</evidence>
<dbReference type="GO" id="GO:0008270">
    <property type="term" value="F:zinc ion binding"/>
    <property type="evidence" value="ECO:0007669"/>
    <property type="project" value="UniProtKB-KW"/>
</dbReference>
<dbReference type="PANTHER" id="PTHR22938">
    <property type="entry name" value="ZINC FINGER PROTEIN 598"/>
    <property type="match status" value="1"/>
</dbReference>